<evidence type="ECO:0000259" key="1">
    <source>
        <dbReference type="Pfam" id="PF13577"/>
    </source>
</evidence>
<dbReference type="Gene3D" id="3.10.450.50">
    <property type="match status" value="1"/>
</dbReference>
<name>A0ABR7L6U2_9PSEU</name>
<dbReference type="RefSeq" id="WP_187220893.1">
    <property type="nucleotide sequence ID" value="NZ_JABVED010000007.1"/>
</dbReference>
<protein>
    <submittedName>
        <fullName evidence="2">Nuclear transport factor 2 family protein</fullName>
    </submittedName>
</protein>
<evidence type="ECO:0000313" key="2">
    <source>
        <dbReference type="EMBL" id="MBC6448412.1"/>
    </source>
</evidence>
<evidence type="ECO:0000313" key="3">
    <source>
        <dbReference type="Proteomes" id="UP000734823"/>
    </source>
</evidence>
<dbReference type="Proteomes" id="UP000734823">
    <property type="component" value="Unassembled WGS sequence"/>
</dbReference>
<dbReference type="InterPro" id="IPR032710">
    <property type="entry name" value="NTF2-like_dom_sf"/>
</dbReference>
<comment type="caution">
    <text evidence="2">The sequence shown here is derived from an EMBL/GenBank/DDBJ whole genome shotgun (WGS) entry which is preliminary data.</text>
</comment>
<dbReference type="Pfam" id="PF13577">
    <property type="entry name" value="SnoaL_4"/>
    <property type="match status" value="1"/>
</dbReference>
<dbReference type="EMBL" id="JABVED010000007">
    <property type="protein sequence ID" value="MBC6448412.1"/>
    <property type="molecule type" value="Genomic_DNA"/>
</dbReference>
<organism evidence="2 3">
    <name type="scientific">Actinokineospora xionganensis</name>
    <dbReference type="NCBI Taxonomy" id="2684470"/>
    <lineage>
        <taxon>Bacteria</taxon>
        <taxon>Bacillati</taxon>
        <taxon>Actinomycetota</taxon>
        <taxon>Actinomycetes</taxon>
        <taxon>Pseudonocardiales</taxon>
        <taxon>Pseudonocardiaceae</taxon>
        <taxon>Actinokineospora</taxon>
    </lineage>
</organism>
<proteinExistence type="predicted"/>
<reference evidence="2 3" key="1">
    <citation type="submission" date="2020-06" db="EMBL/GenBank/DDBJ databases">
        <title>Actinokineospora xiongansis sp. nov., isolated from soil of Baiyangdian.</title>
        <authorList>
            <person name="Zhang X."/>
        </authorList>
    </citation>
    <scope>NUCLEOTIDE SEQUENCE [LARGE SCALE GENOMIC DNA]</scope>
    <source>
        <strain evidence="2 3">HBU206404</strain>
    </source>
</reference>
<sequence>MSVIEDRAAITDLVSRLGACLDDHRFDDLKELFADDVTAATPGGLARGRDAVIAQATRNHGEYHRIQHLITNVVVDLDGDRAAVRANLLGTFVDSAARVVLEMGGIYRFTARRDGDWRLASIAVDRIWRTES</sequence>
<dbReference type="InterPro" id="IPR037401">
    <property type="entry name" value="SnoaL-like"/>
</dbReference>
<feature type="domain" description="SnoaL-like" evidence="1">
    <location>
        <begin position="4"/>
        <end position="121"/>
    </location>
</feature>
<dbReference type="SUPFAM" id="SSF54427">
    <property type="entry name" value="NTF2-like"/>
    <property type="match status" value="1"/>
</dbReference>
<accession>A0ABR7L6U2</accession>
<keyword evidence="3" id="KW-1185">Reference proteome</keyword>
<gene>
    <name evidence="2" type="ORF">GPZ80_14660</name>
</gene>